<dbReference type="InterPro" id="IPR017871">
    <property type="entry name" value="ABC_transporter-like_CS"/>
</dbReference>
<dbReference type="Proteomes" id="UP000051820">
    <property type="component" value="Unassembled WGS sequence"/>
</dbReference>
<dbReference type="SUPFAM" id="SSF52540">
    <property type="entry name" value="P-loop containing nucleoside triphosphate hydrolases"/>
    <property type="match status" value="1"/>
</dbReference>
<comment type="caution">
    <text evidence="11">The sequence shown here is derived from an EMBL/GenBank/DDBJ whole genome shotgun (WGS) entry which is preliminary data.</text>
</comment>
<dbReference type="InterPro" id="IPR003439">
    <property type="entry name" value="ABC_transporter-like_ATP-bd"/>
</dbReference>
<comment type="subcellular location">
    <subcellularLocation>
        <location evidence="1">Cell membrane</location>
        <topology evidence="1">Multi-pass membrane protein</topology>
    </subcellularLocation>
</comment>
<evidence type="ECO:0000313" key="11">
    <source>
        <dbReference type="EMBL" id="KRM12627.1"/>
    </source>
</evidence>
<evidence type="ECO:0000256" key="8">
    <source>
        <dbReference type="SAM" id="Phobius"/>
    </source>
</evidence>
<dbReference type="PATRIC" id="fig|1423807.3.peg.2198"/>
<dbReference type="InterPro" id="IPR003593">
    <property type="entry name" value="AAA+_ATPase"/>
</dbReference>
<feature type="transmembrane region" description="Helical" evidence="8">
    <location>
        <begin position="27"/>
        <end position="46"/>
    </location>
</feature>
<feature type="transmembrane region" description="Helical" evidence="8">
    <location>
        <begin position="66"/>
        <end position="86"/>
    </location>
</feature>
<dbReference type="InterPro" id="IPR036640">
    <property type="entry name" value="ABC1_TM_sf"/>
</dbReference>
<dbReference type="InterPro" id="IPR011527">
    <property type="entry name" value="ABC1_TM_dom"/>
</dbReference>
<keyword evidence="3 8" id="KW-0812">Transmembrane</keyword>
<accession>A0A0R1WCR3</accession>
<feature type="transmembrane region" description="Helical" evidence="8">
    <location>
        <begin position="171"/>
        <end position="187"/>
    </location>
</feature>
<dbReference type="PANTHER" id="PTHR43394:SF1">
    <property type="entry name" value="ATP-BINDING CASSETTE SUB-FAMILY B MEMBER 10, MITOCHONDRIAL"/>
    <property type="match status" value="1"/>
</dbReference>
<keyword evidence="7 8" id="KW-0472">Membrane</keyword>
<evidence type="ECO:0000259" key="9">
    <source>
        <dbReference type="PROSITE" id="PS50893"/>
    </source>
</evidence>
<dbReference type="PROSITE" id="PS50893">
    <property type="entry name" value="ABC_TRANSPORTER_2"/>
    <property type="match status" value="1"/>
</dbReference>
<feature type="domain" description="ABC transmembrane type-1" evidence="10">
    <location>
        <begin position="30"/>
        <end position="312"/>
    </location>
</feature>
<gene>
    <name evidence="11" type="ORF">FD16_GL002141</name>
</gene>
<evidence type="ECO:0000256" key="1">
    <source>
        <dbReference type="ARBA" id="ARBA00004651"/>
    </source>
</evidence>
<evidence type="ECO:0000256" key="3">
    <source>
        <dbReference type="ARBA" id="ARBA00022692"/>
    </source>
</evidence>
<protein>
    <submittedName>
        <fullName evidence="11">ABC transporter ATP-binding protein MsbA family protein</fullName>
    </submittedName>
</protein>
<dbReference type="FunFam" id="3.40.50.300:FF:000287">
    <property type="entry name" value="Multidrug ABC transporter ATP-binding protein"/>
    <property type="match status" value="1"/>
</dbReference>
<dbReference type="Pfam" id="PF00664">
    <property type="entry name" value="ABC_membrane"/>
    <property type="match status" value="1"/>
</dbReference>
<dbReference type="Pfam" id="PF00005">
    <property type="entry name" value="ABC_tran"/>
    <property type="match status" value="1"/>
</dbReference>
<keyword evidence="2" id="KW-0813">Transport</keyword>
<dbReference type="GO" id="GO:0005886">
    <property type="term" value="C:plasma membrane"/>
    <property type="evidence" value="ECO:0007669"/>
    <property type="project" value="UniProtKB-SubCell"/>
</dbReference>
<feature type="transmembrane region" description="Helical" evidence="8">
    <location>
        <begin position="145"/>
        <end position="165"/>
    </location>
</feature>
<evidence type="ECO:0000256" key="4">
    <source>
        <dbReference type="ARBA" id="ARBA00022741"/>
    </source>
</evidence>
<dbReference type="GO" id="GO:0016887">
    <property type="term" value="F:ATP hydrolysis activity"/>
    <property type="evidence" value="ECO:0007669"/>
    <property type="project" value="InterPro"/>
</dbReference>
<dbReference type="PROSITE" id="PS00211">
    <property type="entry name" value="ABC_TRANSPORTER_1"/>
    <property type="match status" value="1"/>
</dbReference>
<dbReference type="eggNOG" id="COG1132">
    <property type="taxonomic scope" value="Bacteria"/>
</dbReference>
<dbReference type="SMART" id="SM00382">
    <property type="entry name" value="AAA"/>
    <property type="match status" value="1"/>
</dbReference>
<keyword evidence="5 11" id="KW-0067">ATP-binding</keyword>
<evidence type="ECO:0000256" key="6">
    <source>
        <dbReference type="ARBA" id="ARBA00022989"/>
    </source>
</evidence>
<keyword evidence="12" id="KW-1185">Reference proteome</keyword>
<dbReference type="Gene3D" id="3.40.50.300">
    <property type="entry name" value="P-loop containing nucleotide triphosphate hydrolases"/>
    <property type="match status" value="1"/>
</dbReference>
<reference evidence="11 12" key="1">
    <citation type="journal article" date="2015" name="Genome Announc.">
        <title>Expanding the biotechnology potential of lactobacilli through comparative genomics of 213 strains and associated genera.</title>
        <authorList>
            <person name="Sun Z."/>
            <person name="Harris H.M."/>
            <person name="McCann A."/>
            <person name="Guo C."/>
            <person name="Argimon S."/>
            <person name="Zhang W."/>
            <person name="Yang X."/>
            <person name="Jeffery I.B."/>
            <person name="Cooney J.C."/>
            <person name="Kagawa T.F."/>
            <person name="Liu W."/>
            <person name="Song Y."/>
            <person name="Salvetti E."/>
            <person name="Wrobel A."/>
            <person name="Rasinkangas P."/>
            <person name="Parkhill J."/>
            <person name="Rea M.C."/>
            <person name="O'Sullivan O."/>
            <person name="Ritari J."/>
            <person name="Douillard F.P."/>
            <person name="Paul Ross R."/>
            <person name="Yang R."/>
            <person name="Briner A.E."/>
            <person name="Felis G.E."/>
            <person name="de Vos W.M."/>
            <person name="Barrangou R."/>
            <person name="Klaenhammer T.R."/>
            <person name="Caufield P.W."/>
            <person name="Cui Y."/>
            <person name="Zhang H."/>
            <person name="O'Toole P.W."/>
        </authorList>
    </citation>
    <scope>NUCLEOTIDE SEQUENCE [LARGE SCALE GENOMIC DNA]</scope>
    <source>
        <strain evidence="11 12">DSM 5007</strain>
    </source>
</reference>
<evidence type="ECO:0000256" key="5">
    <source>
        <dbReference type="ARBA" id="ARBA00022840"/>
    </source>
</evidence>
<dbReference type="SUPFAM" id="SSF90123">
    <property type="entry name" value="ABC transporter transmembrane region"/>
    <property type="match status" value="1"/>
</dbReference>
<dbReference type="GO" id="GO:0015421">
    <property type="term" value="F:ABC-type oligopeptide transporter activity"/>
    <property type="evidence" value="ECO:0007669"/>
    <property type="project" value="TreeGrafter"/>
</dbReference>
<dbReference type="AlphaFoldDB" id="A0A0R1WCR3"/>
<proteinExistence type="predicted"/>
<dbReference type="EMBL" id="AZGF01000006">
    <property type="protein sequence ID" value="KRM12627.1"/>
    <property type="molecule type" value="Genomic_DNA"/>
</dbReference>
<keyword evidence="6 8" id="KW-1133">Transmembrane helix</keyword>
<dbReference type="Gene3D" id="1.20.1560.10">
    <property type="entry name" value="ABC transporter type 1, transmembrane domain"/>
    <property type="match status" value="1"/>
</dbReference>
<keyword evidence="4" id="KW-0547">Nucleotide-binding</keyword>
<evidence type="ECO:0000313" key="12">
    <source>
        <dbReference type="Proteomes" id="UP000051820"/>
    </source>
</evidence>
<evidence type="ECO:0000259" key="10">
    <source>
        <dbReference type="PROSITE" id="PS50929"/>
    </source>
</evidence>
<dbReference type="PROSITE" id="PS50929">
    <property type="entry name" value="ABC_TM1F"/>
    <property type="match status" value="1"/>
</dbReference>
<organism evidence="11 12">
    <name type="scientific">Paucilactobacillus suebicus DSM 5007 = KCTC 3549</name>
    <dbReference type="NCBI Taxonomy" id="1423807"/>
    <lineage>
        <taxon>Bacteria</taxon>
        <taxon>Bacillati</taxon>
        <taxon>Bacillota</taxon>
        <taxon>Bacilli</taxon>
        <taxon>Lactobacillales</taxon>
        <taxon>Lactobacillaceae</taxon>
        <taxon>Paucilactobacillus</taxon>
    </lineage>
</organism>
<name>A0A0R1WCR3_9LACO</name>
<dbReference type="InterPro" id="IPR039421">
    <property type="entry name" value="Type_1_exporter"/>
</dbReference>
<evidence type="ECO:0000256" key="7">
    <source>
        <dbReference type="ARBA" id="ARBA00023136"/>
    </source>
</evidence>
<dbReference type="InterPro" id="IPR027417">
    <property type="entry name" value="P-loop_NTPase"/>
</dbReference>
<dbReference type="STRING" id="1423807.FD16_GL002141"/>
<dbReference type="CDD" id="cd07346">
    <property type="entry name" value="ABC_6TM_exporters"/>
    <property type="match status" value="1"/>
</dbReference>
<sequence length="582" mass="65150">MKVMDEQTPIMGSMFKFVFGTVLKKRWLLVLNVIALTIITLLQFVVPQIEQYIIDKVIPDKSVARLLAVIGILIVSALVLAAFNFLSTYYMSVMSQNAITELRNNLYDDILKQDTAFFEDRKTGDLMTRLTSDINNLQSLISSNMLSVIGNMFTFVGVLILIFWINWEMALAVSLTFPLMFLVYRVFRTRIHQAFRAARATQGQMSDRMQETLTQIDLIKSYTSEPYEMDRFGKIADKNRKNMISAGYNQAIFSPSIDTINYLGVAIILLLGALFIMKGQLTVGQLVAYISYVAMVQSPIQSLSRLLNQLQQALVSYGRIEQVSSYEPQVNDAPDAVDFPGIHEGVSVDHINFSYNNQPILNDVSFDIPAGKTTALVGRSGSGKTTITRMLVRLYDLDSGDIKYDGVSIRDMKMSSLRENVAIVSQDIYMIDGSIRDNVVYGRQGASYDDIWRVLDLADLKSFVESLPDQLDTQVGERGMKLSGGQKQRVAIARALLKDAPLIILDEATASLDNESEKAIQHALDNLLQERTSLVIAHRLSTIQNADQIIVLDSGKVVETGDHQSLMDKNGAYARLYKAQFE</sequence>
<evidence type="ECO:0000256" key="2">
    <source>
        <dbReference type="ARBA" id="ARBA00022448"/>
    </source>
</evidence>
<feature type="transmembrane region" description="Helical" evidence="8">
    <location>
        <begin position="260"/>
        <end position="277"/>
    </location>
</feature>
<dbReference type="GO" id="GO:0005524">
    <property type="term" value="F:ATP binding"/>
    <property type="evidence" value="ECO:0007669"/>
    <property type="project" value="UniProtKB-KW"/>
</dbReference>
<feature type="domain" description="ABC transporter" evidence="9">
    <location>
        <begin position="346"/>
        <end position="579"/>
    </location>
</feature>
<dbReference type="PANTHER" id="PTHR43394">
    <property type="entry name" value="ATP-DEPENDENT PERMEASE MDL1, MITOCHONDRIAL"/>
    <property type="match status" value="1"/>
</dbReference>